<accession>A0ABW7ZBT4</accession>
<evidence type="ECO:0000256" key="4">
    <source>
        <dbReference type="SAM" id="Phobius"/>
    </source>
</evidence>
<feature type="transmembrane region" description="Helical" evidence="4">
    <location>
        <begin position="40"/>
        <end position="64"/>
    </location>
</feature>
<dbReference type="PANTHER" id="PTHR24421">
    <property type="entry name" value="NITRATE/NITRITE SENSOR PROTEIN NARX-RELATED"/>
    <property type="match status" value="1"/>
</dbReference>
<dbReference type="GO" id="GO:0016301">
    <property type="term" value="F:kinase activity"/>
    <property type="evidence" value="ECO:0007669"/>
    <property type="project" value="UniProtKB-KW"/>
</dbReference>
<protein>
    <submittedName>
        <fullName evidence="7">Sensor histidine kinase</fullName>
    </submittedName>
</protein>
<evidence type="ECO:0000256" key="3">
    <source>
        <dbReference type="ARBA" id="ARBA00023012"/>
    </source>
</evidence>
<keyword evidence="4" id="KW-0812">Transmembrane</keyword>
<dbReference type="RefSeq" id="WP_397091914.1">
    <property type="nucleotide sequence ID" value="NZ_JBITGY010000021.1"/>
</dbReference>
<feature type="domain" description="Histidine kinase/HSP90-like ATPase" evidence="5">
    <location>
        <begin position="278"/>
        <end position="378"/>
    </location>
</feature>
<keyword evidence="4" id="KW-1133">Transmembrane helix</keyword>
<evidence type="ECO:0000313" key="7">
    <source>
        <dbReference type="EMBL" id="MFI6505632.1"/>
    </source>
</evidence>
<dbReference type="EMBL" id="JBITGY010000021">
    <property type="protein sequence ID" value="MFI6505632.1"/>
    <property type="molecule type" value="Genomic_DNA"/>
</dbReference>
<feature type="transmembrane region" description="Helical" evidence="4">
    <location>
        <begin position="12"/>
        <end position="33"/>
    </location>
</feature>
<proteinExistence type="predicted"/>
<evidence type="ECO:0000313" key="8">
    <source>
        <dbReference type="Proteomes" id="UP001612741"/>
    </source>
</evidence>
<sequence>MKGTDDFHRGRSAARAGTAAWLLVTVWPLWVLVASGPSPLRVVAALAVLTVLCWSWLATMWRFIGPGAGSPRPWAVTVLVVAATALLPLLGPAWAYVAFVFVITALATVLWRAAFAAGAVATAAVSTAVVLADGQNAWWLPPVVLALALAVNATKQMGVLIWRLDTARAQVATLAVDNERLRFARDLHDTLGHTLTSITIRSQLAARLARTDPERAAGEMAGVEATARQALDEVRHAVAGYRTPELSAELEKAAHTMKLAGIAVSVSPAGGPIPWAAETLLAWAVREAATNVVRHSRAGQCRITLGVDDGWASLDVCDDGCAVPDAVSEGKVSEGKVSAGKGNGLRGLAERVRAAGGVLEAGARPEGGYRLRARVPLEAP</sequence>
<dbReference type="CDD" id="cd16917">
    <property type="entry name" value="HATPase_UhpB-NarQ-NarX-like"/>
    <property type="match status" value="1"/>
</dbReference>
<dbReference type="Pfam" id="PF02518">
    <property type="entry name" value="HATPase_c"/>
    <property type="match status" value="1"/>
</dbReference>
<feature type="transmembrane region" description="Helical" evidence="4">
    <location>
        <begin position="76"/>
        <end position="102"/>
    </location>
</feature>
<gene>
    <name evidence="7" type="ORF">ACIBG2_50195</name>
</gene>
<keyword evidence="8" id="KW-1185">Reference proteome</keyword>
<feature type="transmembrane region" description="Helical" evidence="4">
    <location>
        <begin position="109"/>
        <end position="131"/>
    </location>
</feature>
<dbReference type="InterPro" id="IPR003594">
    <property type="entry name" value="HATPase_dom"/>
</dbReference>
<keyword evidence="3" id="KW-0902">Two-component regulatory system</keyword>
<reference evidence="7 8" key="1">
    <citation type="submission" date="2024-10" db="EMBL/GenBank/DDBJ databases">
        <title>The Natural Products Discovery Center: Release of the First 8490 Sequenced Strains for Exploring Actinobacteria Biosynthetic Diversity.</title>
        <authorList>
            <person name="Kalkreuter E."/>
            <person name="Kautsar S.A."/>
            <person name="Yang D."/>
            <person name="Bader C.D."/>
            <person name="Teijaro C.N."/>
            <person name="Fluegel L."/>
            <person name="Davis C.M."/>
            <person name="Simpson J.R."/>
            <person name="Lauterbach L."/>
            <person name="Steele A.D."/>
            <person name="Gui C."/>
            <person name="Meng S."/>
            <person name="Li G."/>
            <person name="Viehrig K."/>
            <person name="Ye F."/>
            <person name="Su P."/>
            <person name="Kiefer A.F."/>
            <person name="Nichols A."/>
            <person name="Cepeda A.J."/>
            <person name="Yan W."/>
            <person name="Fan B."/>
            <person name="Jiang Y."/>
            <person name="Adhikari A."/>
            <person name="Zheng C.-J."/>
            <person name="Schuster L."/>
            <person name="Cowan T.M."/>
            <person name="Smanski M.J."/>
            <person name="Chevrette M.G."/>
            <person name="De Carvalho L.P.S."/>
            <person name="Shen B."/>
        </authorList>
    </citation>
    <scope>NUCLEOTIDE SEQUENCE [LARGE SCALE GENOMIC DNA]</scope>
    <source>
        <strain evidence="7 8">NPDC050545</strain>
    </source>
</reference>
<dbReference type="InterPro" id="IPR036890">
    <property type="entry name" value="HATPase_C_sf"/>
</dbReference>
<organism evidence="7 8">
    <name type="scientific">Nonomuraea typhae</name>
    <dbReference type="NCBI Taxonomy" id="2603600"/>
    <lineage>
        <taxon>Bacteria</taxon>
        <taxon>Bacillati</taxon>
        <taxon>Actinomycetota</taxon>
        <taxon>Actinomycetes</taxon>
        <taxon>Streptosporangiales</taxon>
        <taxon>Streptosporangiaceae</taxon>
        <taxon>Nonomuraea</taxon>
    </lineage>
</organism>
<keyword evidence="1" id="KW-0808">Transferase</keyword>
<dbReference type="SUPFAM" id="SSF55874">
    <property type="entry name" value="ATPase domain of HSP90 chaperone/DNA topoisomerase II/histidine kinase"/>
    <property type="match status" value="1"/>
</dbReference>
<dbReference type="PANTHER" id="PTHR24421:SF63">
    <property type="entry name" value="SENSOR HISTIDINE KINASE DESK"/>
    <property type="match status" value="1"/>
</dbReference>
<feature type="domain" description="Signal transduction histidine kinase subgroup 3 dimerisation and phosphoacceptor" evidence="6">
    <location>
        <begin position="179"/>
        <end position="245"/>
    </location>
</feature>
<keyword evidence="4" id="KW-0472">Membrane</keyword>
<evidence type="ECO:0000256" key="2">
    <source>
        <dbReference type="ARBA" id="ARBA00022777"/>
    </source>
</evidence>
<evidence type="ECO:0000259" key="5">
    <source>
        <dbReference type="Pfam" id="PF02518"/>
    </source>
</evidence>
<dbReference type="InterPro" id="IPR011712">
    <property type="entry name" value="Sig_transdc_His_kin_sub3_dim/P"/>
</dbReference>
<dbReference type="Proteomes" id="UP001612741">
    <property type="component" value="Unassembled WGS sequence"/>
</dbReference>
<name>A0ABW7ZBT4_9ACTN</name>
<dbReference type="InterPro" id="IPR050482">
    <property type="entry name" value="Sensor_HK_TwoCompSys"/>
</dbReference>
<feature type="transmembrane region" description="Helical" evidence="4">
    <location>
        <begin position="137"/>
        <end position="154"/>
    </location>
</feature>
<dbReference type="Gene3D" id="3.30.565.10">
    <property type="entry name" value="Histidine kinase-like ATPase, C-terminal domain"/>
    <property type="match status" value="1"/>
</dbReference>
<dbReference type="Pfam" id="PF07730">
    <property type="entry name" value="HisKA_3"/>
    <property type="match status" value="1"/>
</dbReference>
<comment type="caution">
    <text evidence="7">The sequence shown here is derived from an EMBL/GenBank/DDBJ whole genome shotgun (WGS) entry which is preliminary data.</text>
</comment>
<evidence type="ECO:0000259" key="6">
    <source>
        <dbReference type="Pfam" id="PF07730"/>
    </source>
</evidence>
<evidence type="ECO:0000256" key="1">
    <source>
        <dbReference type="ARBA" id="ARBA00022679"/>
    </source>
</evidence>
<dbReference type="Gene3D" id="1.20.5.1930">
    <property type="match status" value="1"/>
</dbReference>
<keyword evidence="2 7" id="KW-0418">Kinase</keyword>